<name>A0A0A8ZUA0_ARUDO</name>
<accession>A0A0A8ZUA0</accession>
<dbReference type="AlphaFoldDB" id="A0A0A8ZUA0"/>
<proteinExistence type="predicted"/>
<evidence type="ECO:0000313" key="1">
    <source>
        <dbReference type="EMBL" id="JAD42376.1"/>
    </source>
</evidence>
<protein>
    <submittedName>
        <fullName evidence="1">Uncharacterized protein</fullName>
    </submittedName>
</protein>
<sequence>MEALDWISMHKATTTFPMYSSVSLIAPLPGLASSFPPLVTCPFSPLHRGAHLFIHFELLSCKLAGTFC</sequence>
<dbReference type="EMBL" id="GBRH01255519">
    <property type="protein sequence ID" value="JAD42376.1"/>
    <property type="molecule type" value="Transcribed_RNA"/>
</dbReference>
<reference evidence="1" key="2">
    <citation type="journal article" date="2015" name="Data Brief">
        <title>Shoot transcriptome of the giant reed, Arundo donax.</title>
        <authorList>
            <person name="Barrero R.A."/>
            <person name="Guerrero F.D."/>
            <person name="Moolhuijzen P."/>
            <person name="Goolsby J.A."/>
            <person name="Tidwell J."/>
            <person name="Bellgard S.E."/>
            <person name="Bellgard M.I."/>
        </authorList>
    </citation>
    <scope>NUCLEOTIDE SEQUENCE</scope>
    <source>
        <tissue evidence="1">Shoot tissue taken approximately 20 cm above the soil surface</tissue>
    </source>
</reference>
<reference evidence="1" key="1">
    <citation type="submission" date="2014-09" db="EMBL/GenBank/DDBJ databases">
        <authorList>
            <person name="Magalhaes I.L.F."/>
            <person name="Oliveira U."/>
            <person name="Santos F.R."/>
            <person name="Vidigal T.H.D.A."/>
            <person name="Brescovit A.D."/>
            <person name="Santos A.J."/>
        </authorList>
    </citation>
    <scope>NUCLEOTIDE SEQUENCE</scope>
    <source>
        <tissue evidence="1">Shoot tissue taken approximately 20 cm above the soil surface</tissue>
    </source>
</reference>
<organism evidence="1">
    <name type="scientific">Arundo donax</name>
    <name type="common">Giant reed</name>
    <name type="synonym">Donax arundinaceus</name>
    <dbReference type="NCBI Taxonomy" id="35708"/>
    <lineage>
        <taxon>Eukaryota</taxon>
        <taxon>Viridiplantae</taxon>
        <taxon>Streptophyta</taxon>
        <taxon>Embryophyta</taxon>
        <taxon>Tracheophyta</taxon>
        <taxon>Spermatophyta</taxon>
        <taxon>Magnoliopsida</taxon>
        <taxon>Liliopsida</taxon>
        <taxon>Poales</taxon>
        <taxon>Poaceae</taxon>
        <taxon>PACMAD clade</taxon>
        <taxon>Arundinoideae</taxon>
        <taxon>Arundineae</taxon>
        <taxon>Arundo</taxon>
    </lineage>
</organism>